<organism evidence="4 5">
    <name type="scientific">Oncorhynchus mykiss</name>
    <name type="common">Rainbow trout</name>
    <name type="synonym">Salmo gairdneri</name>
    <dbReference type="NCBI Taxonomy" id="8022"/>
    <lineage>
        <taxon>Eukaryota</taxon>
        <taxon>Metazoa</taxon>
        <taxon>Chordata</taxon>
        <taxon>Craniata</taxon>
        <taxon>Vertebrata</taxon>
        <taxon>Euteleostomi</taxon>
        <taxon>Actinopterygii</taxon>
        <taxon>Neopterygii</taxon>
        <taxon>Teleostei</taxon>
        <taxon>Protacanthopterygii</taxon>
        <taxon>Salmoniformes</taxon>
        <taxon>Salmonidae</taxon>
        <taxon>Salmoninae</taxon>
        <taxon>Oncorhynchus</taxon>
    </lineage>
</organism>
<keyword evidence="1" id="KW-0433">Leucine-rich repeat</keyword>
<reference evidence="4" key="1">
    <citation type="journal article" date="2014" name="Nat. Commun.">
        <title>The rainbow trout genome provides novel insights into evolution after whole-genome duplication in vertebrates.</title>
        <authorList>
            <person name="Berthelot C."/>
            <person name="Brunet F."/>
            <person name="Chalopin D."/>
            <person name="Juanchich A."/>
            <person name="Bernard M."/>
            <person name="Noel B."/>
            <person name="Bento P."/>
            <person name="Da Silva C."/>
            <person name="Labadie K."/>
            <person name="Alberti A."/>
            <person name="Aury J.M."/>
            <person name="Louis A."/>
            <person name="Dehais P."/>
            <person name="Bardou P."/>
            <person name="Montfort J."/>
            <person name="Klopp C."/>
            <person name="Cabau C."/>
            <person name="Gaspin C."/>
            <person name="Thorgaard G.H."/>
            <person name="Boussaha M."/>
            <person name="Quillet E."/>
            <person name="Guyomard R."/>
            <person name="Galiana D."/>
            <person name="Bobe J."/>
            <person name="Volff J.N."/>
            <person name="Genet C."/>
            <person name="Wincker P."/>
            <person name="Jaillon O."/>
            <person name="Roest Crollius H."/>
            <person name="Guiguen Y."/>
        </authorList>
    </citation>
    <scope>NUCLEOTIDE SEQUENCE [LARGE SCALE GENOMIC DNA]</scope>
</reference>
<sequence>MCRNLTVLYLYDNKITQICNLGFASNLTHLYMQNNNITHVITSPTHRSSPSSTWRETASRWWGG</sequence>
<dbReference type="InterPro" id="IPR032675">
    <property type="entry name" value="LRR_dom_sf"/>
</dbReference>
<dbReference type="InterPro" id="IPR001611">
    <property type="entry name" value="Leu-rich_rpt"/>
</dbReference>
<evidence type="ECO:0000313" key="5">
    <source>
        <dbReference type="Proteomes" id="UP000193380"/>
    </source>
</evidence>
<dbReference type="SUPFAM" id="SSF52058">
    <property type="entry name" value="L domain-like"/>
    <property type="match status" value="1"/>
</dbReference>
<dbReference type="Proteomes" id="UP000193380">
    <property type="component" value="Unassembled WGS sequence"/>
</dbReference>
<dbReference type="STRING" id="8022.A0A060XR80"/>
<name>A0A060XR80_ONCMY</name>
<accession>A0A060XR80</accession>
<gene>
    <name evidence="4" type="ORF">GSONMT00045439001</name>
</gene>
<feature type="region of interest" description="Disordered" evidence="3">
    <location>
        <begin position="43"/>
        <end position="64"/>
    </location>
</feature>
<dbReference type="PANTHER" id="PTHR46652">
    <property type="entry name" value="LEUCINE-RICH REPEAT AND IQ DOMAIN-CONTAINING PROTEIN 1-RELATED"/>
    <property type="match status" value="1"/>
</dbReference>
<proteinExistence type="predicted"/>
<feature type="compositionally biased region" description="Low complexity" evidence="3">
    <location>
        <begin position="43"/>
        <end position="53"/>
    </location>
</feature>
<evidence type="ECO:0000256" key="1">
    <source>
        <dbReference type="ARBA" id="ARBA00022614"/>
    </source>
</evidence>
<dbReference type="EMBL" id="FR905481">
    <property type="protein sequence ID" value="CDQ79624.1"/>
    <property type="molecule type" value="Genomic_DNA"/>
</dbReference>
<evidence type="ECO:0000313" key="4">
    <source>
        <dbReference type="EMBL" id="CDQ79624.1"/>
    </source>
</evidence>
<dbReference type="PaxDb" id="8022-A0A060XR80"/>
<dbReference type="PROSITE" id="PS51450">
    <property type="entry name" value="LRR"/>
    <property type="match status" value="1"/>
</dbReference>
<dbReference type="AlphaFoldDB" id="A0A060XR80"/>
<dbReference type="PANTHER" id="PTHR46652:SF3">
    <property type="entry name" value="LEUCINE-RICH REPEAT-CONTAINING PROTEIN 9"/>
    <property type="match status" value="1"/>
</dbReference>
<protein>
    <submittedName>
        <fullName evidence="4">Uncharacterized protein</fullName>
    </submittedName>
</protein>
<evidence type="ECO:0000256" key="3">
    <source>
        <dbReference type="SAM" id="MobiDB-lite"/>
    </source>
</evidence>
<dbReference type="Pfam" id="PF00560">
    <property type="entry name" value="LRR_1"/>
    <property type="match status" value="2"/>
</dbReference>
<dbReference type="InterPro" id="IPR050836">
    <property type="entry name" value="SDS22/Internalin_LRR"/>
</dbReference>
<dbReference type="Gene3D" id="3.80.10.10">
    <property type="entry name" value="Ribonuclease Inhibitor"/>
    <property type="match status" value="1"/>
</dbReference>
<keyword evidence="2" id="KW-0677">Repeat</keyword>
<reference evidence="4" key="2">
    <citation type="submission" date="2014-03" db="EMBL/GenBank/DDBJ databases">
        <authorList>
            <person name="Genoscope - CEA"/>
        </authorList>
    </citation>
    <scope>NUCLEOTIDE SEQUENCE</scope>
</reference>
<evidence type="ECO:0000256" key="2">
    <source>
        <dbReference type="ARBA" id="ARBA00022737"/>
    </source>
</evidence>